<dbReference type="SUPFAM" id="SSF51569">
    <property type="entry name" value="Aldolase"/>
    <property type="match status" value="1"/>
</dbReference>
<dbReference type="CDD" id="cd11615">
    <property type="entry name" value="SAF_NeuB_like"/>
    <property type="match status" value="1"/>
</dbReference>
<accession>A0A0F9T2P6</accession>
<dbReference type="InterPro" id="IPR013785">
    <property type="entry name" value="Aldolase_TIM"/>
</dbReference>
<evidence type="ECO:0000259" key="1">
    <source>
        <dbReference type="PROSITE" id="PS50844"/>
    </source>
</evidence>
<protein>
    <recommendedName>
        <fullName evidence="1">AFP-like domain-containing protein</fullName>
    </recommendedName>
</protein>
<dbReference type="Gene3D" id="3.90.1210.10">
    <property type="entry name" value="Antifreeze-like/N-acetylneuraminic acid synthase C-terminal domain"/>
    <property type="match status" value="1"/>
</dbReference>
<dbReference type="PROSITE" id="PS50844">
    <property type="entry name" value="AFP_LIKE"/>
    <property type="match status" value="1"/>
</dbReference>
<dbReference type="NCBIfam" id="TIGR03569">
    <property type="entry name" value="NeuB_NnaB"/>
    <property type="match status" value="1"/>
</dbReference>
<sequence>MIHPDPSYTYIIAEAGVNHNGSRDLAFELIDAAADAGADAVKFQTFSAKRLASKSAPKAAYQMITTDAQESQYEMLSRLELPLEWHAPLQEYARTRKIEFISTAFDVDSLNFLTSLNIPFFKVPSGEITNGPLLWQFAKAGKPLVVSTGMATLSEVEQGLAVISHALSNPKEPNDMTEVWKNWSDAKSRARLDRHVSLLHCTSQYPTPFQAANLRAMDTLRDAFGLEVGYSDHTQGILMPVVAVARGARVIEKHFTLDRSLPGPDHQASLEPSELTQMVSDIRSIQICLGTGYKSPQLNEWDTRQAARQHVAAVCDMPAGHVFTRDDLTTARLGQGLSPTELWRLVGRPATRSYVAGEAILE</sequence>
<dbReference type="SUPFAM" id="SSF51269">
    <property type="entry name" value="AFP III-like domain"/>
    <property type="match status" value="1"/>
</dbReference>
<dbReference type="PANTHER" id="PTHR42966">
    <property type="entry name" value="N-ACETYLNEURAMINATE SYNTHASE"/>
    <property type="match status" value="1"/>
</dbReference>
<organism evidence="2">
    <name type="scientific">marine sediment metagenome</name>
    <dbReference type="NCBI Taxonomy" id="412755"/>
    <lineage>
        <taxon>unclassified sequences</taxon>
        <taxon>metagenomes</taxon>
        <taxon>ecological metagenomes</taxon>
    </lineage>
</organism>
<name>A0A0F9T2P6_9ZZZZ</name>
<dbReference type="InterPro" id="IPR013132">
    <property type="entry name" value="PseI/NeuA/B-like_N"/>
</dbReference>
<dbReference type="InterPro" id="IPR006190">
    <property type="entry name" value="SAF_AFP_Neu5Ac"/>
</dbReference>
<dbReference type="InterPro" id="IPR051690">
    <property type="entry name" value="PseI-like"/>
</dbReference>
<dbReference type="Gene3D" id="3.20.20.70">
    <property type="entry name" value="Aldolase class I"/>
    <property type="match status" value="1"/>
</dbReference>
<evidence type="ECO:0000313" key="2">
    <source>
        <dbReference type="EMBL" id="KKN75570.1"/>
    </source>
</evidence>
<dbReference type="InterPro" id="IPR020007">
    <property type="entry name" value="NeuB/NeuA"/>
</dbReference>
<gene>
    <name evidence="2" type="ORF">LCGC14_0379230</name>
</gene>
<proteinExistence type="predicted"/>
<dbReference type="PANTHER" id="PTHR42966:SF1">
    <property type="entry name" value="SIALIC ACID SYNTHASE"/>
    <property type="match status" value="1"/>
</dbReference>
<comment type="caution">
    <text evidence="2">The sequence shown here is derived from an EMBL/GenBank/DDBJ whole genome shotgun (WGS) entry which is preliminary data.</text>
</comment>
<dbReference type="GO" id="GO:0016051">
    <property type="term" value="P:carbohydrate biosynthetic process"/>
    <property type="evidence" value="ECO:0007669"/>
    <property type="project" value="InterPro"/>
</dbReference>
<dbReference type="AlphaFoldDB" id="A0A0F9T2P6"/>
<feature type="domain" description="AFP-like" evidence="1">
    <location>
        <begin position="310"/>
        <end position="362"/>
    </location>
</feature>
<reference evidence="2" key="1">
    <citation type="journal article" date="2015" name="Nature">
        <title>Complex archaea that bridge the gap between prokaryotes and eukaryotes.</title>
        <authorList>
            <person name="Spang A."/>
            <person name="Saw J.H."/>
            <person name="Jorgensen S.L."/>
            <person name="Zaremba-Niedzwiedzka K."/>
            <person name="Martijn J."/>
            <person name="Lind A.E."/>
            <person name="van Eijk R."/>
            <person name="Schleper C."/>
            <person name="Guy L."/>
            <person name="Ettema T.J."/>
        </authorList>
    </citation>
    <scope>NUCLEOTIDE SEQUENCE</scope>
</reference>
<dbReference type="EMBL" id="LAZR01000307">
    <property type="protein sequence ID" value="KKN75570.1"/>
    <property type="molecule type" value="Genomic_DNA"/>
</dbReference>
<dbReference type="InterPro" id="IPR057736">
    <property type="entry name" value="SAF_PseI/NeuA/NeuB"/>
</dbReference>
<dbReference type="GO" id="GO:0047444">
    <property type="term" value="F:N-acylneuraminate-9-phosphate synthase activity"/>
    <property type="evidence" value="ECO:0007669"/>
    <property type="project" value="TreeGrafter"/>
</dbReference>
<dbReference type="InterPro" id="IPR036732">
    <property type="entry name" value="AFP_Neu5c_C_sf"/>
</dbReference>
<dbReference type="Pfam" id="PF03102">
    <property type="entry name" value="NeuB"/>
    <property type="match status" value="1"/>
</dbReference>